<organism evidence="1 2">
    <name type="scientific">Fusobacterium necrophorum subsp. funduliforme B35</name>
    <dbReference type="NCBI Taxonomy" id="1226633"/>
    <lineage>
        <taxon>Bacteria</taxon>
        <taxon>Fusobacteriati</taxon>
        <taxon>Fusobacteriota</taxon>
        <taxon>Fusobacteriia</taxon>
        <taxon>Fusobacteriales</taxon>
        <taxon>Fusobacteriaceae</taxon>
        <taxon>Fusobacterium</taxon>
    </lineage>
</organism>
<dbReference type="EMBL" id="AUZI01000016">
    <property type="protein sequence ID" value="KID49055.1"/>
    <property type="molecule type" value="Genomic_DNA"/>
</dbReference>
<dbReference type="AlphaFoldDB" id="A0A017H7K6"/>
<evidence type="ECO:0000313" key="2">
    <source>
        <dbReference type="Proteomes" id="UP000031184"/>
    </source>
</evidence>
<gene>
    <name evidence="1" type="ORF">C095_06395</name>
</gene>
<sequence>MKTIAAFFLLVSGIGFAMEIYPETYAMQKMIPQLEKGNRYTGSSPYEAMEHIVAVPMNANIRKALGTGDSSIHFIDSDGNTVKAGPEDYIIAPRSFSRIYVLSKRHLQEYYRGQ</sequence>
<proteinExistence type="predicted"/>
<evidence type="ECO:0000313" key="1">
    <source>
        <dbReference type="EMBL" id="KID49055.1"/>
    </source>
</evidence>
<reference evidence="1 2" key="1">
    <citation type="submission" date="2013-08" db="EMBL/GenBank/DDBJ databases">
        <title>An opportunistic ruminal bacterium that causes liver abscesses in cattle.</title>
        <authorList>
            <person name="Benahmed F.H."/>
            <person name="Rasmussen M."/>
            <person name="Harbottle H."/>
            <person name="Soppet D."/>
            <person name="Nagaraja T.G."/>
            <person name="Davidson M."/>
        </authorList>
    </citation>
    <scope>NUCLEOTIDE SEQUENCE [LARGE SCALE GENOMIC DNA]</scope>
    <source>
        <strain evidence="1 2">B35</strain>
    </source>
</reference>
<dbReference type="PATRIC" id="fig|1226633.4.peg.1283"/>
<protein>
    <submittedName>
        <fullName evidence="1">Uncharacterized protein</fullName>
    </submittedName>
</protein>
<name>A0A017H7K6_9FUSO</name>
<dbReference type="Proteomes" id="UP000031184">
    <property type="component" value="Unassembled WGS sequence"/>
</dbReference>
<comment type="caution">
    <text evidence="1">The sequence shown here is derived from an EMBL/GenBank/DDBJ whole genome shotgun (WGS) entry which is preliminary data.</text>
</comment>
<accession>A0A017H7K6</accession>
<dbReference type="OrthoDB" id="9899553at2"/>